<keyword evidence="1" id="KW-0677">Repeat</keyword>
<evidence type="ECO:0000256" key="2">
    <source>
        <dbReference type="ARBA" id="ARBA00022803"/>
    </source>
</evidence>
<organism evidence="5 6">
    <name type="scientific">Pseudaestuariivita atlantica</name>
    <dbReference type="NCBI Taxonomy" id="1317121"/>
    <lineage>
        <taxon>Bacteria</taxon>
        <taxon>Pseudomonadati</taxon>
        <taxon>Pseudomonadota</taxon>
        <taxon>Alphaproteobacteria</taxon>
        <taxon>Rhodobacterales</taxon>
        <taxon>Paracoccaceae</taxon>
        <taxon>Pseudaestuariivita</taxon>
    </lineage>
</organism>
<evidence type="ECO:0000313" key="6">
    <source>
        <dbReference type="Proteomes" id="UP000036938"/>
    </source>
</evidence>
<keyword evidence="6" id="KW-1185">Reference proteome</keyword>
<evidence type="ECO:0000313" key="5">
    <source>
        <dbReference type="EMBL" id="KNG94147.1"/>
    </source>
</evidence>
<feature type="chain" id="PRO_5005553856" evidence="4">
    <location>
        <begin position="18"/>
        <end position="183"/>
    </location>
</feature>
<dbReference type="OrthoDB" id="9815010at2"/>
<dbReference type="InterPro" id="IPR050498">
    <property type="entry name" value="Ycf3"/>
</dbReference>
<feature type="signal peptide" evidence="4">
    <location>
        <begin position="1"/>
        <end position="17"/>
    </location>
</feature>
<comment type="caution">
    <text evidence="5">The sequence shown here is derived from an EMBL/GenBank/DDBJ whole genome shotgun (WGS) entry which is preliminary data.</text>
</comment>
<keyword evidence="2 3" id="KW-0802">TPR repeat</keyword>
<name>A0A0L1JR07_9RHOB</name>
<proteinExistence type="predicted"/>
<dbReference type="PROSITE" id="PS50005">
    <property type="entry name" value="TPR"/>
    <property type="match status" value="1"/>
</dbReference>
<accession>A0A0L1JR07</accession>
<dbReference type="SUPFAM" id="SSF48452">
    <property type="entry name" value="TPR-like"/>
    <property type="match status" value="1"/>
</dbReference>
<dbReference type="EMBL" id="AQQZ01000003">
    <property type="protein sequence ID" value="KNG94147.1"/>
    <property type="molecule type" value="Genomic_DNA"/>
</dbReference>
<dbReference type="AlphaFoldDB" id="A0A0L1JR07"/>
<sequence>MKQLAIPFLFLAMPAYAGTCPEPADRSGEITNIVRQLTLAPNEGAAAAWNAKLWEIWLDAPDALSQTFLDRGMAQRSYSNFVGALANFDALINYCPDYAEGYNQRAFAYFLQAKFDKALVDLDKTLSLSPRHIGALSGKALTLMGLERDEEAQEVLREALKLNPWLSERRFLKDGPKEPGVRL</sequence>
<dbReference type="STRING" id="1317121.ATO11_07910"/>
<dbReference type="SMART" id="SM00028">
    <property type="entry name" value="TPR"/>
    <property type="match status" value="3"/>
</dbReference>
<evidence type="ECO:0000256" key="4">
    <source>
        <dbReference type="SAM" id="SignalP"/>
    </source>
</evidence>
<dbReference type="PANTHER" id="PTHR44858:SF1">
    <property type="entry name" value="UDP-N-ACETYLGLUCOSAMINE--PEPTIDE N-ACETYLGLUCOSAMINYLTRANSFERASE SPINDLY-RELATED"/>
    <property type="match status" value="1"/>
</dbReference>
<evidence type="ECO:0000256" key="3">
    <source>
        <dbReference type="PROSITE-ProRule" id="PRU00339"/>
    </source>
</evidence>
<dbReference type="PATRIC" id="fig|1317121.7.peg.2189"/>
<dbReference type="PANTHER" id="PTHR44858">
    <property type="entry name" value="TETRATRICOPEPTIDE REPEAT PROTEIN 6"/>
    <property type="match status" value="1"/>
</dbReference>
<gene>
    <name evidence="5" type="ORF">ATO11_07910</name>
</gene>
<dbReference type="Pfam" id="PF13181">
    <property type="entry name" value="TPR_8"/>
    <property type="match status" value="1"/>
</dbReference>
<dbReference type="Gene3D" id="1.25.40.10">
    <property type="entry name" value="Tetratricopeptide repeat domain"/>
    <property type="match status" value="1"/>
</dbReference>
<evidence type="ECO:0000256" key="1">
    <source>
        <dbReference type="ARBA" id="ARBA00022737"/>
    </source>
</evidence>
<dbReference type="InterPro" id="IPR011990">
    <property type="entry name" value="TPR-like_helical_dom_sf"/>
</dbReference>
<keyword evidence="4" id="KW-0732">Signal</keyword>
<reference evidence="5 6" key="1">
    <citation type="journal article" date="2015" name="Int. J. Syst. Evol. Microbiol.">
        <title>Aestuariivita atlantica sp. nov., isolated from deep sea sediment of the Atlantic Ocean.</title>
        <authorList>
            <person name="Li G."/>
            <person name="Lai Q."/>
            <person name="Du Y."/>
            <person name="Liu X."/>
            <person name="Sun F."/>
            <person name="Shao Z."/>
        </authorList>
    </citation>
    <scope>NUCLEOTIDE SEQUENCE [LARGE SCALE GENOMIC DNA]</scope>
    <source>
        <strain evidence="5 6">22II-S11-z3</strain>
    </source>
</reference>
<dbReference type="Proteomes" id="UP000036938">
    <property type="component" value="Unassembled WGS sequence"/>
</dbReference>
<dbReference type="InterPro" id="IPR019734">
    <property type="entry name" value="TPR_rpt"/>
</dbReference>
<protein>
    <submittedName>
        <fullName evidence="5">Uncharacterized protein</fullName>
    </submittedName>
</protein>
<feature type="repeat" description="TPR" evidence="3">
    <location>
        <begin position="99"/>
        <end position="132"/>
    </location>
</feature>